<keyword evidence="1" id="KW-0472">Membrane</keyword>
<gene>
    <name evidence="2" type="ORF">SAMN02745195_00344</name>
</gene>
<evidence type="ECO:0000256" key="1">
    <source>
        <dbReference type="SAM" id="Phobius"/>
    </source>
</evidence>
<dbReference type="EMBL" id="FQUR01000007">
    <property type="protein sequence ID" value="SHE43042.1"/>
    <property type="molecule type" value="Genomic_DNA"/>
</dbReference>
<keyword evidence="1" id="KW-0812">Transmembrane</keyword>
<organism evidence="2 3">
    <name type="scientific">Thermoanaerobacter uzonensis DSM 18761</name>
    <dbReference type="NCBI Taxonomy" id="1123369"/>
    <lineage>
        <taxon>Bacteria</taxon>
        <taxon>Bacillati</taxon>
        <taxon>Bacillota</taxon>
        <taxon>Clostridia</taxon>
        <taxon>Thermoanaerobacterales</taxon>
        <taxon>Thermoanaerobacteraceae</taxon>
        <taxon>Thermoanaerobacter</taxon>
    </lineage>
</organism>
<protein>
    <submittedName>
        <fullName evidence="2">Uncharacterized protein</fullName>
    </submittedName>
</protein>
<evidence type="ECO:0000313" key="3">
    <source>
        <dbReference type="Proteomes" id="UP000184127"/>
    </source>
</evidence>
<evidence type="ECO:0000313" key="2">
    <source>
        <dbReference type="EMBL" id="SHE43042.1"/>
    </source>
</evidence>
<sequence>MSKKIIKIVLAVIMVIGAAFFSKLYAILQSIIFILRGTQ</sequence>
<name>A0A1M4TEX7_9THEO</name>
<keyword evidence="1" id="KW-1133">Transmembrane helix</keyword>
<keyword evidence="3" id="KW-1185">Reference proteome</keyword>
<proteinExistence type="predicted"/>
<feature type="transmembrane region" description="Helical" evidence="1">
    <location>
        <begin position="12"/>
        <end position="35"/>
    </location>
</feature>
<accession>A0A1M4TEX7</accession>
<dbReference type="Proteomes" id="UP000184127">
    <property type="component" value="Unassembled WGS sequence"/>
</dbReference>
<reference evidence="3" key="1">
    <citation type="submission" date="2016-11" db="EMBL/GenBank/DDBJ databases">
        <authorList>
            <person name="Varghese N."/>
            <person name="Submissions S."/>
        </authorList>
    </citation>
    <scope>NUCLEOTIDE SEQUENCE [LARGE SCALE GENOMIC DNA]</scope>
    <source>
        <strain evidence="3">DSM 18761</strain>
    </source>
</reference>
<dbReference type="AlphaFoldDB" id="A0A1M4TEX7"/>